<comment type="caution">
    <text evidence="2">The sequence shown here is derived from an EMBL/GenBank/DDBJ whole genome shotgun (WGS) entry which is preliminary data.</text>
</comment>
<dbReference type="EMBL" id="ADLV01000007">
    <property type="protein sequence ID" value="EGJ99198.1"/>
    <property type="molecule type" value="Genomic_DNA"/>
</dbReference>
<evidence type="ECO:0000313" key="3">
    <source>
        <dbReference type="Proteomes" id="UP000004913"/>
    </source>
</evidence>
<keyword evidence="3" id="KW-1185">Reference proteome</keyword>
<dbReference type="InterPro" id="IPR027417">
    <property type="entry name" value="P-loop_NTPase"/>
</dbReference>
<evidence type="ECO:0000259" key="1">
    <source>
        <dbReference type="Pfam" id="PF10088"/>
    </source>
</evidence>
<dbReference type="Pfam" id="PF10088">
    <property type="entry name" value="DUF2326"/>
    <property type="match status" value="1"/>
</dbReference>
<proteinExistence type="predicted"/>
<reference evidence="2 3" key="1">
    <citation type="submission" date="2011-04" db="EMBL/GenBank/DDBJ databases">
        <title>The Genome Sequence of Dysgonomonas gadei ATCC BAA-286.</title>
        <authorList>
            <consortium name="The Broad Institute Genome Sequencing Platform"/>
            <person name="Earl A."/>
            <person name="Ward D."/>
            <person name="Feldgarden M."/>
            <person name="Gevers D."/>
            <person name="Pudlo N."/>
            <person name="Martens E."/>
            <person name="Allen-Vercoe E."/>
            <person name="Young S.K."/>
            <person name="Zeng Q."/>
            <person name="Gargeya S."/>
            <person name="Fitzgerald M."/>
            <person name="Haas B."/>
            <person name="Abouelleil A."/>
            <person name="Alvarado L."/>
            <person name="Arachchi H.M."/>
            <person name="Berlin A."/>
            <person name="Brown A."/>
            <person name="Chapman S.B."/>
            <person name="Chen Z."/>
            <person name="Dunbar C."/>
            <person name="Freedman E."/>
            <person name="Gearin G."/>
            <person name="Gellesch M."/>
            <person name="Goldberg J."/>
            <person name="Griggs A."/>
            <person name="Gujja S."/>
            <person name="Heiman D."/>
            <person name="Howarth C."/>
            <person name="Larson L."/>
            <person name="Lui A."/>
            <person name="MacDonald P.J.P."/>
            <person name="Mehta T."/>
            <person name="Montmayeur A."/>
            <person name="Murphy C."/>
            <person name="Neiman D."/>
            <person name="Pearson M."/>
            <person name="Priest M."/>
            <person name="Roberts A."/>
            <person name="Saif S."/>
            <person name="Shea T."/>
            <person name="Shenoy N."/>
            <person name="Sisk P."/>
            <person name="Stolte C."/>
            <person name="Sykes S."/>
            <person name="Yandava C."/>
            <person name="Wortman J."/>
            <person name="Nusbaum C."/>
            <person name="Birren B."/>
        </authorList>
    </citation>
    <scope>NUCLEOTIDE SEQUENCE [LARGE SCALE GENOMIC DNA]</scope>
    <source>
        <strain evidence="2 3">ATCC BAA-286</strain>
    </source>
</reference>
<dbReference type="RefSeq" id="WP_006798029.1">
    <property type="nucleotide sequence ID" value="NZ_GL891979.1"/>
</dbReference>
<dbReference type="AlphaFoldDB" id="F5ITV5"/>
<protein>
    <recommendedName>
        <fullName evidence="1">DUF2326 domain-containing protein</fullName>
    </recommendedName>
</protein>
<dbReference type="InterPro" id="IPR018760">
    <property type="entry name" value="DUF2326"/>
</dbReference>
<feature type="domain" description="DUF2326" evidence="1">
    <location>
        <begin position="446"/>
        <end position="565"/>
    </location>
</feature>
<evidence type="ECO:0000313" key="2">
    <source>
        <dbReference type="EMBL" id="EGJ99198.1"/>
    </source>
</evidence>
<accession>F5ITV5</accession>
<dbReference type="eggNOG" id="COG5293">
    <property type="taxonomic scope" value="Bacteria"/>
</dbReference>
<dbReference type="Gene3D" id="3.40.50.300">
    <property type="entry name" value="P-loop containing nucleotide triphosphate hydrolases"/>
    <property type="match status" value="1"/>
</dbReference>
<dbReference type="Proteomes" id="UP000004913">
    <property type="component" value="Unassembled WGS sequence"/>
</dbReference>
<dbReference type="STRING" id="742766.HMPREF9455_00522"/>
<dbReference type="OrthoDB" id="5140926at2"/>
<gene>
    <name evidence="2" type="ORF">HMPREF9455_00522</name>
</gene>
<sequence>MFLKSLKIENGSTVVRDILFHKGINLIIDETKTSDKKESGNNVGKTTVIRLIDYCLGGKGENIYKDTEFVQNTNTEVETFLKQNNIIITLSLVDDLDNPLTEICIRRNFLSRNDKITEINGESYKGKDALTKELKKRIFNSEEDKPTFRQIISKNIRDEKNRLQNTLKVLHATTTKDEYEPLFLFWLGIELNSNTYKDKLNRDRKTEENLQARLRKESTLSMIEQSLLVIERSIQELTTKKETFNINPSFERELSELNQVKFDLNRYSTELSRFEMRKELIVESKNELESEKSNVNVVQILNLYNEAKALIPNLQKSFEDTLQFHNQMIDEKLRYIVRELPDLDKNIAAIKREINQLLAKEKNLTIHLKKNGAADDLQKIITELNSEFEKKGKNEELKRLWEQSIKSIAEIDQKLSQINENLNSKDELIQQRVAKFNEYFSNVTYKLYGEREILSADPTDKGYEFKITPVAGNPGTGKKKGQIAAFDLAYIQFADNMNIRCLHFILNDQIENIHDNQIENLLTEIVLETNCQYILPVLRDKLPDDIEVAQYEVLTLSQYDKLFKI</sequence>
<organism evidence="2 3">
    <name type="scientific">Dysgonomonas gadei ATCC BAA-286</name>
    <dbReference type="NCBI Taxonomy" id="742766"/>
    <lineage>
        <taxon>Bacteria</taxon>
        <taxon>Pseudomonadati</taxon>
        <taxon>Bacteroidota</taxon>
        <taxon>Bacteroidia</taxon>
        <taxon>Bacteroidales</taxon>
        <taxon>Dysgonomonadaceae</taxon>
        <taxon>Dysgonomonas</taxon>
    </lineage>
</organism>
<name>F5ITV5_9BACT</name>
<dbReference type="HOGENOM" id="CLU_034463_0_0_10"/>